<dbReference type="AlphaFoldDB" id="A0A9Q1BH07"/>
<dbReference type="EMBL" id="JAIZAY010000019">
    <property type="protein sequence ID" value="KAJ8024332.1"/>
    <property type="molecule type" value="Genomic_DNA"/>
</dbReference>
<evidence type="ECO:0000313" key="1">
    <source>
        <dbReference type="EMBL" id="KAJ8024332.1"/>
    </source>
</evidence>
<protein>
    <submittedName>
        <fullName evidence="1">Uncharacterized protein</fullName>
    </submittedName>
</protein>
<comment type="caution">
    <text evidence="1">The sequence shown here is derived from an EMBL/GenBank/DDBJ whole genome shotgun (WGS) entry which is preliminary data.</text>
</comment>
<gene>
    <name evidence="1" type="ORF">HOLleu_37050</name>
</gene>
<sequence>MDLSKPSCVICKKTDEEEPGLKKYTSRTSLLKAAERRRSLVSDKFSVATNAINAAEPSTDLFYHSKCHSQYCAVKRKATDDNTVYCYTICKQKHKATV</sequence>
<organism evidence="1 2">
    <name type="scientific">Holothuria leucospilota</name>
    <name type="common">Black long sea cucumber</name>
    <name type="synonym">Mertensiothuria leucospilota</name>
    <dbReference type="NCBI Taxonomy" id="206669"/>
    <lineage>
        <taxon>Eukaryota</taxon>
        <taxon>Metazoa</taxon>
        <taxon>Echinodermata</taxon>
        <taxon>Eleutherozoa</taxon>
        <taxon>Echinozoa</taxon>
        <taxon>Holothuroidea</taxon>
        <taxon>Aspidochirotacea</taxon>
        <taxon>Aspidochirotida</taxon>
        <taxon>Holothuriidae</taxon>
        <taxon>Holothuria</taxon>
    </lineage>
</organism>
<name>A0A9Q1BH07_HOLLE</name>
<accession>A0A9Q1BH07</accession>
<evidence type="ECO:0000313" key="2">
    <source>
        <dbReference type="Proteomes" id="UP001152320"/>
    </source>
</evidence>
<reference evidence="1" key="1">
    <citation type="submission" date="2021-10" db="EMBL/GenBank/DDBJ databases">
        <title>Tropical sea cucumber genome reveals ecological adaptation and Cuvierian tubules defense mechanism.</title>
        <authorList>
            <person name="Chen T."/>
        </authorList>
    </citation>
    <scope>NUCLEOTIDE SEQUENCE</scope>
    <source>
        <strain evidence="1">Nanhai2018</strain>
        <tissue evidence="1">Muscle</tissue>
    </source>
</reference>
<keyword evidence="2" id="KW-1185">Reference proteome</keyword>
<proteinExistence type="predicted"/>
<dbReference type="Proteomes" id="UP001152320">
    <property type="component" value="Chromosome 19"/>
</dbReference>